<reference evidence="1 2" key="1">
    <citation type="submission" date="2013-11" db="EMBL/GenBank/DDBJ databases">
        <title>Opisthorchis viverrini - life in the bile duct.</title>
        <authorList>
            <person name="Young N.D."/>
            <person name="Nagarajan N."/>
            <person name="Lin S.J."/>
            <person name="Korhonen P.K."/>
            <person name="Jex A.R."/>
            <person name="Hall R.S."/>
            <person name="Safavi-Hemami H."/>
            <person name="Kaewkong W."/>
            <person name="Bertrand D."/>
            <person name="Gao S."/>
            <person name="Seet Q."/>
            <person name="Wongkham S."/>
            <person name="Teh B.T."/>
            <person name="Wongkham C."/>
            <person name="Intapan P.M."/>
            <person name="Maleewong W."/>
            <person name="Yang X."/>
            <person name="Hu M."/>
            <person name="Wang Z."/>
            <person name="Hofmann A."/>
            <person name="Sternberg P.W."/>
            <person name="Tan P."/>
            <person name="Wang J."/>
            <person name="Gasser R.B."/>
        </authorList>
    </citation>
    <scope>NUCLEOTIDE SEQUENCE [LARGE SCALE GENOMIC DNA]</scope>
</reference>
<dbReference type="Proteomes" id="UP000054324">
    <property type="component" value="Unassembled WGS sequence"/>
</dbReference>
<evidence type="ECO:0000313" key="2">
    <source>
        <dbReference type="Proteomes" id="UP000054324"/>
    </source>
</evidence>
<dbReference type="CTD" id="20322520"/>
<dbReference type="EMBL" id="KL596831">
    <property type="protein sequence ID" value="KER23878.1"/>
    <property type="molecule type" value="Genomic_DNA"/>
</dbReference>
<dbReference type="RefSeq" id="XP_009172373.1">
    <property type="nucleotide sequence ID" value="XM_009174109.1"/>
</dbReference>
<accession>A0A074Z9T3</accession>
<name>A0A074Z9T3_OPIVI</name>
<evidence type="ECO:0000313" key="1">
    <source>
        <dbReference type="EMBL" id="KER23878.1"/>
    </source>
</evidence>
<keyword evidence="2" id="KW-1185">Reference proteome</keyword>
<dbReference type="AlphaFoldDB" id="A0A074Z9T3"/>
<dbReference type="OrthoDB" id="129121at2759"/>
<sequence length="140" mass="15346">MGCDSLTIIIKNVRDGPIGQSANLLTGRPVVRTRPLPPGFPCLGLDNLAVSQPSLGQPGSTAAPVLPSGGVVARHRKGVTAERFFTTHVYLSPPVRFLFKLRNNSKLVWKRTLNRISGTWSNDLRVIHILEVFINRRSAP</sequence>
<dbReference type="GeneID" id="20322520"/>
<dbReference type="KEGG" id="ovi:T265_08341"/>
<proteinExistence type="predicted"/>
<protein>
    <submittedName>
        <fullName evidence="1">Uncharacterized protein</fullName>
    </submittedName>
</protein>
<organism evidence="1 2">
    <name type="scientific">Opisthorchis viverrini</name>
    <name type="common">Southeast Asian liver fluke</name>
    <dbReference type="NCBI Taxonomy" id="6198"/>
    <lineage>
        <taxon>Eukaryota</taxon>
        <taxon>Metazoa</taxon>
        <taxon>Spiralia</taxon>
        <taxon>Lophotrochozoa</taxon>
        <taxon>Platyhelminthes</taxon>
        <taxon>Trematoda</taxon>
        <taxon>Digenea</taxon>
        <taxon>Opisthorchiida</taxon>
        <taxon>Opisthorchiata</taxon>
        <taxon>Opisthorchiidae</taxon>
        <taxon>Opisthorchis</taxon>
    </lineage>
</organism>
<gene>
    <name evidence="1" type="ORF">T265_08341</name>
</gene>